<comment type="caution">
    <text evidence="1">The sequence shown here is derived from an EMBL/GenBank/DDBJ whole genome shotgun (WGS) entry which is preliminary data.</text>
</comment>
<organism evidence="1 2">
    <name type="scientific">Rhizobium esperanzae</name>
    <dbReference type="NCBI Taxonomy" id="1967781"/>
    <lineage>
        <taxon>Bacteria</taxon>
        <taxon>Pseudomonadati</taxon>
        <taxon>Pseudomonadota</taxon>
        <taxon>Alphaproteobacteria</taxon>
        <taxon>Hyphomicrobiales</taxon>
        <taxon>Rhizobiaceae</taxon>
        <taxon>Rhizobium/Agrobacterium group</taxon>
        <taxon>Rhizobium</taxon>
    </lineage>
</organism>
<dbReference type="EMBL" id="JACIHI010000002">
    <property type="protein sequence ID" value="MBB4438168.1"/>
    <property type="molecule type" value="Genomic_DNA"/>
</dbReference>
<dbReference type="Proteomes" id="UP000533724">
    <property type="component" value="Unassembled WGS sequence"/>
</dbReference>
<dbReference type="AlphaFoldDB" id="A0A7W6UH73"/>
<evidence type="ECO:0000313" key="2">
    <source>
        <dbReference type="Proteomes" id="UP000533724"/>
    </source>
</evidence>
<evidence type="ECO:0000313" key="1">
    <source>
        <dbReference type="EMBL" id="MBB4438168.1"/>
    </source>
</evidence>
<proteinExistence type="predicted"/>
<name>A0A7W6UH73_9HYPH</name>
<dbReference type="RefSeq" id="WP_184498726.1">
    <property type="nucleotide sequence ID" value="NZ_JACIHI010000002.1"/>
</dbReference>
<sequence length="86" mass="9492">MWRRLKRIPDLAIAVKLRGDDDACVAQVGKLKFDSVDVAMCCRPEAEGAEPSGCSSGLVTVPSALRVFIDFLQERSRRLQSQKGEI</sequence>
<reference evidence="1 2" key="1">
    <citation type="submission" date="2020-08" db="EMBL/GenBank/DDBJ databases">
        <title>Genomic Encyclopedia of Type Strains, Phase IV (KMG-V): Genome sequencing to study the core and pangenomes of soil and plant-associated prokaryotes.</title>
        <authorList>
            <person name="Whitman W."/>
        </authorList>
    </citation>
    <scope>NUCLEOTIDE SEQUENCE [LARGE SCALE GENOMIC DNA]</scope>
    <source>
        <strain evidence="1 2">SEMIA 414</strain>
    </source>
</reference>
<protein>
    <submittedName>
        <fullName evidence="1">Uncharacterized protein</fullName>
    </submittedName>
</protein>
<gene>
    <name evidence="1" type="ORF">GGE15_001417</name>
</gene>
<accession>A0A7W6UH73</accession>